<gene>
    <name evidence="2" type="ORF">CMC5_077360</name>
</gene>
<proteinExistence type="predicted"/>
<evidence type="ECO:0000313" key="3">
    <source>
        <dbReference type="Proteomes" id="UP000067626"/>
    </source>
</evidence>
<sequence length="196" mass="20860">MMWSRNILGVIVAASGLLAGVGCDPPGAIPEEILSERGGFAEPAQRLVSGQEPDYCSAEILRWQHDPATETLRVADARVMLGCCGRRGARVERVDSLVELTEVDAPEESGRCDTTCAYDVAVAVPSVPPGPVVLRVLRDITDAQGGPVLVWQGTLPLEDRTGSVILSDEPAGRGCRDRSTAGLKDTWITQAPALDR</sequence>
<dbReference type="RefSeq" id="WP_050434963.1">
    <property type="nucleotide sequence ID" value="NZ_CP012159.1"/>
</dbReference>
<dbReference type="AlphaFoldDB" id="A0A0K1ERQ8"/>
<dbReference type="OrthoDB" id="5506529at2"/>
<dbReference type="KEGG" id="ccro:CMC5_077360"/>
<keyword evidence="1" id="KW-0732">Signal</keyword>
<organism evidence="2 3">
    <name type="scientific">Chondromyces crocatus</name>
    <dbReference type="NCBI Taxonomy" id="52"/>
    <lineage>
        <taxon>Bacteria</taxon>
        <taxon>Pseudomonadati</taxon>
        <taxon>Myxococcota</taxon>
        <taxon>Polyangia</taxon>
        <taxon>Polyangiales</taxon>
        <taxon>Polyangiaceae</taxon>
        <taxon>Chondromyces</taxon>
    </lineage>
</organism>
<feature type="chain" id="PRO_5005459880" description="Lipoprotein" evidence="1">
    <location>
        <begin position="20"/>
        <end position="196"/>
    </location>
</feature>
<keyword evidence="3" id="KW-1185">Reference proteome</keyword>
<feature type="signal peptide" evidence="1">
    <location>
        <begin position="1"/>
        <end position="19"/>
    </location>
</feature>
<accession>A0A0K1ERQ8</accession>
<dbReference type="Proteomes" id="UP000067626">
    <property type="component" value="Chromosome"/>
</dbReference>
<dbReference type="PROSITE" id="PS51257">
    <property type="entry name" value="PROKAR_LIPOPROTEIN"/>
    <property type="match status" value="1"/>
</dbReference>
<dbReference type="EMBL" id="CP012159">
    <property type="protein sequence ID" value="AKT43504.1"/>
    <property type="molecule type" value="Genomic_DNA"/>
</dbReference>
<evidence type="ECO:0000313" key="2">
    <source>
        <dbReference type="EMBL" id="AKT43504.1"/>
    </source>
</evidence>
<protein>
    <recommendedName>
        <fullName evidence="4">Lipoprotein</fullName>
    </recommendedName>
</protein>
<evidence type="ECO:0008006" key="4">
    <source>
        <dbReference type="Google" id="ProtNLM"/>
    </source>
</evidence>
<name>A0A0K1ERQ8_CHOCO</name>
<evidence type="ECO:0000256" key="1">
    <source>
        <dbReference type="SAM" id="SignalP"/>
    </source>
</evidence>
<reference evidence="2 3" key="1">
    <citation type="submission" date="2015-07" db="EMBL/GenBank/DDBJ databases">
        <title>Genome analysis of myxobacterium Chondromyces crocatus Cm c5 reveals a high potential for natural compound synthesis and the genetic basis for the loss of fruiting body formation.</title>
        <authorList>
            <person name="Zaburannyi N."/>
            <person name="Bunk B."/>
            <person name="Maier J."/>
            <person name="Overmann J."/>
            <person name="Mueller R."/>
        </authorList>
    </citation>
    <scope>NUCLEOTIDE SEQUENCE [LARGE SCALE GENOMIC DNA]</scope>
    <source>
        <strain evidence="2 3">Cm c5</strain>
    </source>
</reference>
<dbReference type="STRING" id="52.CMC5_077360"/>